<name>M6QFC6_9LEPT</name>
<evidence type="ECO:0000313" key="2">
    <source>
        <dbReference type="Proteomes" id="UP000012118"/>
    </source>
</evidence>
<keyword evidence="2" id="KW-1185">Reference proteome</keyword>
<organism evidence="1 2">
    <name type="scientific">Leptospira weilii str. UI 13098</name>
    <dbReference type="NCBI Taxonomy" id="1088542"/>
    <lineage>
        <taxon>Bacteria</taxon>
        <taxon>Pseudomonadati</taxon>
        <taxon>Spirochaetota</taxon>
        <taxon>Spirochaetia</taxon>
        <taxon>Leptospirales</taxon>
        <taxon>Leptospiraceae</taxon>
        <taxon>Leptospira</taxon>
    </lineage>
</organism>
<accession>M6QFC6</accession>
<dbReference type="RefSeq" id="WP_004502752.1">
    <property type="nucleotide sequence ID" value="NZ_AHNU02000034.1"/>
</dbReference>
<comment type="caution">
    <text evidence="1">The sequence shown here is derived from an EMBL/GenBank/DDBJ whole genome shotgun (WGS) entry which is preliminary data.</text>
</comment>
<dbReference type="EMBL" id="AHNU02000034">
    <property type="protein sequence ID" value="EMN91208.1"/>
    <property type="molecule type" value="Genomic_DNA"/>
</dbReference>
<proteinExistence type="predicted"/>
<reference evidence="1 2" key="1">
    <citation type="submission" date="2013-01" db="EMBL/GenBank/DDBJ databases">
        <authorList>
            <person name="Harkins D.M."/>
            <person name="Durkin A.S."/>
            <person name="Brinkac L.M."/>
            <person name="Haft D.H."/>
            <person name="Selengut J.D."/>
            <person name="Sanka R."/>
            <person name="DePew J."/>
            <person name="Purushe J."/>
            <person name="Chanthongthip A."/>
            <person name="Lattana O."/>
            <person name="Phetsouvanh R."/>
            <person name="Newton P.N."/>
            <person name="Vinetz J.M."/>
            <person name="Sutton G.G."/>
            <person name="Nierman W.C."/>
            <person name="Fouts D.E."/>
        </authorList>
    </citation>
    <scope>NUCLEOTIDE SEQUENCE [LARGE SCALE GENOMIC DNA]</scope>
    <source>
        <strain evidence="1 2">UI 13098</strain>
    </source>
</reference>
<dbReference type="SUPFAM" id="SSF56563">
    <property type="entry name" value="Major capsid protein gp5"/>
    <property type="match status" value="1"/>
</dbReference>
<dbReference type="AlphaFoldDB" id="M6QFC6"/>
<evidence type="ECO:0000313" key="1">
    <source>
        <dbReference type="EMBL" id="EMN91208.1"/>
    </source>
</evidence>
<gene>
    <name evidence="1" type="ORF">LEP1GSC108_3268</name>
</gene>
<protein>
    <recommendedName>
        <fullName evidence="3">Phage major capsid protein</fullName>
    </recommendedName>
</protein>
<sequence length="420" mass="47022">MKIIAYLFLGLIAVLGLSICLQEIEIGTLGYFLENGEFTIKGGVGLALTGLVTPNRGSNLQFRKKEIKELKIDKGIYQEASNSKLSVDEFLLKQEIAAGFEFNQSLDVCKIDPLERQLLSMGLNPFSSATLVEDFFSTKNSNSKILFPAWIEKQIVLGMNLGRYDLTVDDLKAASKIITGKSIDQIGLDFDVEDVDMVKVLEGANFSTATIGTKEKPGKMTKVGRKFLFSYEAVRQVSIDMLSIFLQRVGFRMSRQMAQEGLRVMIEGDGNAGSAAKVWETETTTFKYKDLLSLILEKFEEGHQVSHVVLNKKMLMKILSDETNFKPFQTLNLSEKLVSSGDILPFFGCTWKVHPSMPDDMVLAYEKNSCLAYYEEKDSSILDYDKIIDQQFERTVVSLNFGFSKLFGEASHLVKLKTGP</sequence>
<evidence type="ECO:0008006" key="3">
    <source>
        <dbReference type="Google" id="ProtNLM"/>
    </source>
</evidence>
<dbReference type="Proteomes" id="UP000012118">
    <property type="component" value="Unassembled WGS sequence"/>
</dbReference>